<keyword evidence="5" id="KW-1185">Reference proteome</keyword>
<feature type="compositionally biased region" description="Basic and acidic residues" evidence="3">
    <location>
        <begin position="77"/>
        <end position="87"/>
    </location>
</feature>
<dbReference type="GO" id="GO:0004016">
    <property type="term" value="F:adenylate cyclase activity"/>
    <property type="evidence" value="ECO:0007669"/>
    <property type="project" value="TreeGrafter"/>
</dbReference>
<name>A0A1S1Q9V9_9ACTN</name>
<sequence length="620" mass="63701">MGAFGASRDGDGPVRFEVALAIGRHLADLASAGPVLALLEDLHWADPASIAMLEILAGELTDVPVLLVCSFRPERGGKATPGDHADDGDLGAAVPAGGRGQSPRDGEPLRRLLGVLARHPALTRVELAGLPPTDVGRLSGAVSGMAPTPEQAEAVRHRTAGNPFFIVELARLAATTSVDQAAAAGTLPTGVRDTVLARLAAMPAGMTTLLAAAAVVGREAALPVVTAAAGMTQAAALDAVDIAVAAGLADVPAPGRLRFTHDIVREAVLVGMGTAERARLAGLVADALVAHQGASVPAAVLAHHLRAAAAGHTDLRAAQAQATAARAALAQFAFEDAATLAGHGLDLVPGDHPDLLVDLMVIRGEALRRSADFAEAQQVLTEAARIATANGDTVRAGLATLTRAGDVVGGYSSLFYVPVPGLITDLDAAAAALPAAERDLRFRLLAAAAVRACYGEPEAASRLIRRAAEVLAGQRAARPGTTDEPAGLLIARALAAWTPQHAGLRLAIADTLLATADGPPGGELVARHLRRAVLWELGQVEAAEGESAAFSRRLRQVRDPDFGLLDRCWQAMHHLYAGRYDQAAEVAAVLGGSLPGVRSAVSSGRTWPTSLRVPWNRSTS</sequence>
<keyword evidence="2" id="KW-0067">ATP-binding</keyword>
<accession>A0A1S1Q9V9</accession>
<evidence type="ECO:0000256" key="2">
    <source>
        <dbReference type="ARBA" id="ARBA00022840"/>
    </source>
</evidence>
<keyword evidence="1" id="KW-0547">Nucleotide-binding</keyword>
<dbReference type="EMBL" id="MAXA01000180">
    <property type="protein sequence ID" value="OHV30261.1"/>
    <property type="molecule type" value="Genomic_DNA"/>
</dbReference>
<dbReference type="GO" id="GO:0005524">
    <property type="term" value="F:ATP binding"/>
    <property type="evidence" value="ECO:0007669"/>
    <property type="project" value="UniProtKB-KW"/>
</dbReference>
<evidence type="ECO:0000313" key="5">
    <source>
        <dbReference type="Proteomes" id="UP000179769"/>
    </source>
</evidence>
<dbReference type="PANTHER" id="PTHR16305:SF35">
    <property type="entry name" value="TRANSCRIPTIONAL ACTIVATOR DOMAIN"/>
    <property type="match status" value="1"/>
</dbReference>
<dbReference type="Proteomes" id="UP000179769">
    <property type="component" value="Unassembled WGS sequence"/>
</dbReference>
<protein>
    <recommendedName>
        <fullName evidence="6">Orc1-like AAA ATPase domain-containing protein</fullName>
    </recommendedName>
</protein>
<evidence type="ECO:0000256" key="1">
    <source>
        <dbReference type="ARBA" id="ARBA00022741"/>
    </source>
</evidence>
<organism evidence="4 5">
    <name type="scientific">Parafrankia soli</name>
    <dbReference type="NCBI Taxonomy" id="2599596"/>
    <lineage>
        <taxon>Bacteria</taxon>
        <taxon>Bacillati</taxon>
        <taxon>Actinomycetota</taxon>
        <taxon>Actinomycetes</taxon>
        <taxon>Frankiales</taxon>
        <taxon>Frankiaceae</taxon>
        <taxon>Parafrankia</taxon>
    </lineage>
</organism>
<evidence type="ECO:0000256" key="3">
    <source>
        <dbReference type="SAM" id="MobiDB-lite"/>
    </source>
</evidence>
<dbReference type="GO" id="GO:0005737">
    <property type="term" value="C:cytoplasm"/>
    <property type="evidence" value="ECO:0007669"/>
    <property type="project" value="TreeGrafter"/>
</dbReference>
<gene>
    <name evidence="4" type="ORF">BBK14_16735</name>
</gene>
<proteinExistence type="predicted"/>
<feature type="region of interest" description="Disordered" evidence="3">
    <location>
        <begin position="77"/>
        <end position="107"/>
    </location>
</feature>
<reference evidence="5" key="1">
    <citation type="submission" date="2016-07" db="EMBL/GenBank/DDBJ databases">
        <title>Frankia sp. NRRL B-16219 Genome sequencing.</title>
        <authorList>
            <person name="Ghodhbane-Gtari F."/>
            <person name="Swanson E."/>
            <person name="Gueddou A."/>
            <person name="Louati M."/>
            <person name="Nouioui I."/>
            <person name="Hezbri K."/>
            <person name="Abebe-Akele F."/>
            <person name="Simpson S."/>
            <person name="Morris K."/>
            <person name="Thomas K."/>
            <person name="Gtari M."/>
            <person name="Tisa L.S."/>
        </authorList>
    </citation>
    <scope>NUCLEOTIDE SEQUENCE [LARGE SCALE GENOMIC DNA]</scope>
    <source>
        <strain evidence="5">NRRL B-16219</strain>
    </source>
</reference>
<evidence type="ECO:0008006" key="6">
    <source>
        <dbReference type="Google" id="ProtNLM"/>
    </source>
</evidence>
<dbReference type="PANTHER" id="PTHR16305">
    <property type="entry name" value="TESTICULAR SOLUBLE ADENYLYL CYCLASE"/>
    <property type="match status" value="1"/>
</dbReference>
<evidence type="ECO:0000313" key="4">
    <source>
        <dbReference type="EMBL" id="OHV30261.1"/>
    </source>
</evidence>
<comment type="caution">
    <text evidence="4">The sequence shown here is derived from an EMBL/GenBank/DDBJ whole genome shotgun (WGS) entry which is preliminary data.</text>
</comment>
<dbReference type="AlphaFoldDB" id="A0A1S1Q9V9"/>